<dbReference type="Proteomes" id="UP001156882">
    <property type="component" value="Unassembled WGS sequence"/>
</dbReference>
<dbReference type="InterPro" id="IPR053713">
    <property type="entry name" value="Bact_OM_Channel_sf"/>
</dbReference>
<evidence type="ECO:0000313" key="2">
    <source>
        <dbReference type="EMBL" id="GLS21125.1"/>
    </source>
</evidence>
<evidence type="ECO:0008006" key="4">
    <source>
        <dbReference type="Google" id="ProtNLM"/>
    </source>
</evidence>
<keyword evidence="1" id="KW-0732">Signal</keyword>
<organism evidence="2 3">
    <name type="scientific">Labrys miyagiensis</name>
    <dbReference type="NCBI Taxonomy" id="346912"/>
    <lineage>
        <taxon>Bacteria</taxon>
        <taxon>Pseudomonadati</taxon>
        <taxon>Pseudomonadota</taxon>
        <taxon>Alphaproteobacteria</taxon>
        <taxon>Hyphomicrobiales</taxon>
        <taxon>Xanthobacteraceae</taxon>
        <taxon>Labrys</taxon>
    </lineage>
</organism>
<evidence type="ECO:0000313" key="3">
    <source>
        <dbReference type="Proteomes" id="UP001156882"/>
    </source>
</evidence>
<protein>
    <recommendedName>
        <fullName evidence="4">Outer membrane protein beta-barrel domain-containing protein</fullName>
    </recommendedName>
</protein>
<dbReference type="Gene3D" id="2.40.160.40">
    <property type="entry name" value="monomeric porin ompg"/>
    <property type="match status" value="1"/>
</dbReference>
<name>A0ABQ6CLU0_9HYPH</name>
<dbReference type="RefSeq" id="WP_284314181.1">
    <property type="nucleotide sequence ID" value="NZ_BSPC01000044.1"/>
</dbReference>
<reference evidence="3" key="1">
    <citation type="journal article" date="2019" name="Int. J. Syst. Evol. Microbiol.">
        <title>The Global Catalogue of Microorganisms (GCM) 10K type strain sequencing project: providing services to taxonomists for standard genome sequencing and annotation.</title>
        <authorList>
            <consortium name="The Broad Institute Genomics Platform"/>
            <consortium name="The Broad Institute Genome Sequencing Center for Infectious Disease"/>
            <person name="Wu L."/>
            <person name="Ma J."/>
        </authorList>
    </citation>
    <scope>NUCLEOTIDE SEQUENCE [LARGE SCALE GENOMIC DNA]</scope>
    <source>
        <strain evidence="3">NBRC 101365</strain>
    </source>
</reference>
<keyword evidence="3" id="KW-1185">Reference proteome</keyword>
<proteinExistence type="predicted"/>
<dbReference type="SUPFAM" id="SSF56925">
    <property type="entry name" value="OMPA-like"/>
    <property type="match status" value="1"/>
</dbReference>
<accession>A0ABQ6CLU0</accession>
<comment type="caution">
    <text evidence="2">The sequence shown here is derived from an EMBL/GenBank/DDBJ whole genome shotgun (WGS) entry which is preliminary data.</text>
</comment>
<gene>
    <name evidence="2" type="ORF">GCM10007874_41420</name>
</gene>
<dbReference type="InterPro" id="IPR011250">
    <property type="entry name" value="OMP/PagP_B-barrel"/>
</dbReference>
<evidence type="ECO:0000256" key="1">
    <source>
        <dbReference type="ARBA" id="ARBA00022729"/>
    </source>
</evidence>
<sequence length="262" mass="28223">MRASDLAVAQPEPAPPIVPQLGWQFQATAYGWASALKGDAGVGRLPTASLDASFGDILKNLKGAFMGSFIARNDTFIFGVDLIWTRIGADGRFKVGGDGPFAALRSGTSVSFQQDQTIATAFAGYRIPIGPPNLSLYGTVGVRYQNINVELDLSHTTVLGTGLRRSTSDSTGWADPLIGFAATYHFNDKWYLNALGDFGATSSSNMTAQGLVSVGYNWTQSFSTALGYRVLYTDYENGNDRGGSFRYKSTLYGPFVSMSYNF</sequence>
<dbReference type="EMBL" id="BSPC01000044">
    <property type="protein sequence ID" value="GLS21125.1"/>
    <property type="molecule type" value="Genomic_DNA"/>
</dbReference>